<evidence type="ECO:0000313" key="3">
    <source>
        <dbReference type="EMBL" id="KGQ19715.1"/>
    </source>
</evidence>
<keyword evidence="1" id="KW-0472">Membrane</keyword>
<proteinExistence type="predicted"/>
<keyword evidence="1" id="KW-0812">Transmembrane</keyword>
<comment type="caution">
    <text evidence="3">The sequence shown here is derived from an EMBL/GenBank/DDBJ whole genome shotgun (WGS) entry which is preliminary data.</text>
</comment>
<organism evidence="3 4">
    <name type="scientific">Lysobacter dokdonensis DS-58</name>
    <dbReference type="NCBI Taxonomy" id="1300345"/>
    <lineage>
        <taxon>Bacteria</taxon>
        <taxon>Pseudomonadati</taxon>
        <taxon>Pseudomonadota</taxon>
        <taxon>Gammaproteobacteria</taxon>
        <taxon>Lysobacterales</taxon>
        <taxon>Lysobacteraceae</taxon>
        <taxon>Noviluteimonas</taxon>
    </lineage>
</organism>
<dbReference type="OrthoDB" id="6024074at2"/>
<feature type="signal peptide" evidence="2">
    <location>
        <begin position="1"/>
        <end position="24"/>
    </location>
</feature>
<dbReference type="AlphaFoldDB" id="A0A0A2WN69"/>
<evidence type="ECO:0000256" key="1">
    <source>
        <dbReference type="SAM" id="Phobius"/>
    </source>
</evidence>
<dbReference type="eggNOG" id="ENOG50338K8">
    <property type="taxonomic scope" value="Bacteria"/>
</dbReference>
<keyword evidence="4" id="KW-1185">Reference proteome</keyword>
<keyword evidence="2" id="KW-0732">Signal</keyword>
<dbReference type="RefSeq" id="WP_036167437.1">
    <property type="nucleotide sequence ID" value="NZ_JRKJ01000006.1"/>
</dbReference>
<dbReference type="STRING" id="1300345.LF41_2653"/>
<dbReference type="EMBL" id="JRKJ01000006">
    <property type="protein sequence ID" value="KGQ19715.1"/>
    <property type="molecule type" value="Genomic_DNA"/>
</dbReference>
<sequence>MQYGKRSLGIAIVLFAMAATPAFAQVQATVGGKTIELPAPQAGYTAVPARDDALNRLLDASVTPTNRLIAAWLSDGDLADAERGDIHEMPRHFDAQIMRAIESATVSGDDFATLRPMVEKQMVEQAATIQSQVNAQMHRVDGVASEINDAQTAITMESMTPMPVHASSERAFELSMRSVYARQVGGHADRFTVNASMALVHVHGKVLFLYAYGDENDLQWSRDALHAWVQAVVAANPGPVPTASTLHFDWKRTLGIGAAVALIAGLVALFAFMRKS</sequence>
<name>A0A0A2WN69_9GAMM</name>
<evidence type="ECO:0000313" key="4">
    <source>
        <dbReference type="Proteomes" id="UP000030518"/>
    </source>
</evidence>
<evidence type="ECO:0008006" key="5">
    <source>
        <dbReference type="Google" id="ProtNLM"/>
    </source>
</evidence>
<accession>A0A0A2WN69</accession>
<feature type="transmembrane region" description="Helical" evidence="1">
    <location>
        <begin position="254"/>
        <end position="273"/>
    </location>
</feature>
<dbReference type="Proteomes" id="UP000030518">
    <property type="component" value="Unassembled WGS sequence"/>
</dbReference>
<feature type="chain" id="PRO_5001996730" description="Transmembrane protein" evidence="2">
    <location>
        <begin position="25"/>
        <end position="276"/>
    </location>
</feature>
<protein>
    <recommendedName>
        <fullName evidence="5">Transmembrane protein</fullName>
    </recommendedName>
</protein>
<reference evidence="3" key="1">
    <citation type="submission" date="2014-09" db="EMBL/GenBank/DDBJ databases">
        <title>Genome sequences of Lysobacter dokdonensis DS-58.</title>
        <authorList>
            <person name="Kim J.F."/>
            <person name="Kwak M.-J."/>
        </authorList>
    </citation>
    <scope>NUCLEOTIDE SEQUENCE [LARGE SCALE GENOMIC DNA]</scope>
    <source>
        <strain evidence="3">DS-58</strain>
    </source>
</reference>
<keyword evidence="1" id="KW-1133">Transmembrane helix</keyword>
<dbReference type="PATRIC" id="fig|1300345.3.peg.1219"/>
<evidence type="ECO:0000256" key="2">
    <source>
        <dbReference type="SAM" id="SignalP"/>
    </source>
</evidence>
<gene>
    <name evidence="3" type="ORF">LF41_2653</name>
</gene>